<dbReference type="EMBL" id="JBFOLK010000008">
    <property type="protein sequence ID" value="KAL2491940.1"/>
    <property type="molecule type" value="Genomic_DNA"/>
</dbReference>
<dbReference type="Proteomes" id="UP001604336">
    <property type="component" value="Unassembled WGS sequence"/>
</dbReference>
<comment type="caution">
    <text evidence="1">The sequence shown here is derived from an EMBL/GenBank/DDBJ whole genome shotgun (WGS) entry which is preliminary data.</text>
</comment>
<reference evidence="2" key="1">
    <citation type="submission" date="2024-07" db="EMBL/GenBank/DDBJ databases">
        <title>Two chromosome-level genome assemblies of Korean endemic species Abeliophyllum distichum and Forsythia ovata (Oleaceae).</title>
        <authorList>
            <person name="Jang H."/>
        </authorList>
    </citation>
    <scope>NUCLEOTIDE SEQUENCE [LARGE SCALE GENOMIC DNA]</scope>
</reference>
<keyword evidence="2" id="KW-1185">Reference proteome</keyword>
<accession>A0ABD1RU33</accession>
<proteinExistence type="predicted"/>
<evidence type="ECO:0000313" key="1">
    <source>
        <dbReference type="EMBL" id="KAL2491940.1"/>
    </source>
</evidence>
<protein>
    <submittedName>
        <fullName evidence="1">Uncharacterized protein</fullName>
    </submittedName>
</protein>
<evidence type="ECO:0000313" key="2">
    <source>
        <dbReference type="Proteomes" id="UP001604336"/>
    </source>
</evidence>
<organism evidence="1 2">
    <name type="scientific">Abeliophyllum distichum</name>
    <dbReference type="NCBI Taxonomy" id="126358"/>
    <lineage>
        <taxon>Eukaryota</taxon>
        <taxon>Viridiplantae</taxon>
        <taxon>Streptophyta</taxon>
        <taxon>Embryophyta</taxon>
        <taxon>Tracheophyta</taxon>
        <taxon>Spermatophyta</taxon>
        <taxon>Magnoliopsida</taxon>
        <taxon>eudicotyledons</taxon>
        <taxon>Gunneridae</taxon>
        <taxon>Pentapetalae</taxon>
        <taxon>asterids</taxon>
        <taxon>lamiids</taxon>
        <taxon>Lamiales</taxon>
        <taxon>Oleaceae</taxon>
        <taxon>Forsythieae</taxon>
        <taxon>Abeliophyllum</taxon>
    </lineage>
</organism>
<gene>
    <name evidence="1" type="ORF">Adt_27568</name>
</gene>
<dbReference type="AlphaFoldDB" id="A0ABD1RU33"/>
<name>A0ABD1RU33_9LAMI</name>
<sequence length="127" mass="14781">MKGLKGELGFSKTMWNFVQETIPTSSPWHYGDRFFVKPNNLKCEHGKVEYMDFVEINNFMMYLGYKLPVAVLYMRERISLLYGLVRIKNMEDVKKMLDGIGSSKLLEVYSVPPARTFVLSWESPTVK</sequence>